<keyword evidence="3" id="KW-0472">Membrane</keyword>
<evidence type="ECO:0000313" key="7">
    <source>
        <dbReference type="EMBL" id="MBB6673450.1"/>
    </source>
</evidence>
<keyword evidence="5" id="KW-0449">Lipoprotein</keyword>
<comment type="caution">
    <text evidence="7">The sequence shown here is derived from an EMBL/GenBank/DDBJ whole genome shotgun (WGS) entry which is preliminary data.</text>
</comment>
<dbReference type="Gene3D" id="3.40.190.10">
    <property type="entry name" value="Periplasmic binding protein-like II"/>
    <property type="match status" value="2"/>
</dbReference>
<dbReference type="SUPFAM" id="SSF53850">
    <property type="entry name" value="Periplasmic binding protein-like II"/>
    <property type="match status" value="1"/>
</dbReference>
<evidence type="ECO:0000256" key="5">
    <source>
        <dbReference type="ARBA" id="ARBA00023288"/>
    </source>
</evidence>
<keyword evidence="2 6" id="KW-0732">Signal</keyword>
<sequence>MKFNQKKFVLLALVGAIGLTVAGCGKSDSGADVGTTSSPAASSEGQKPTLRALQVWQKDDYNTYPVAKVLEEKTGYKVQYDMLPQDNALDKLNLLMASGDAYDVITTRGDSNNKALFSDYAKRGALVDLGPLIDKYGPNIKASLSPESIEAAKIDGKLYGIPTRAISIVSASLLVRQDWLDKLGLNVPTTTAEFENMLKAFKEKDPGGNGVNNIPFTIDGSYPFVDSISGAFGMPNGWNDVEGQLVPRVMDTGYKDYLAYMNGLFKTGLLDKEFPVNKDANAKEKFASGKAGVIPLNWSDIPGIMDALNKNNSDAKWTYIPALKGPSGKFGLSANDGFAGITYIPKAAKHPEDAIIWMNAKLDNDTFKLMTIGEENKHYTVKDGAYAPILPLFSDERNQAFNYLTGTDEKNYPIYWQARVRKDPRLFAGWEFLNAKLPTETRYLDPLGISPYLPEYSKNNQSLDSMVNDQTVKFIAGADLTKLDDFIAKYKAAGGDASIKEVNEWYAAKNK</sequence>
<keyword evidence="4" id="KW-0564">Palmitate</keyword>
<dbReference type="PROSITE" id="PS51257">
    <property type="entry name" value="PROKAR_LIPOPROTEIN"/>
    <property type="match status" value="1"/>
</dbReference>
<name>A0A7X0VGT9_9BACL</name>
<evidence type="ECO:0000256" key="2">
    <source>
        <dbReference type="ARBA" id="ARBA00022729"/>
    </source>
</evidence>
<dbReference type="Proteomes" id="UP000547209">
    <property type="component" value="Unassembled WGS sequence"/>
</dbReference>
<feature type="signal peptide" evidence="6">
    <location>
        <begin position="1"/>
        <end position="22"/>
    </location>
</feature>
<reference evidence="7 8" key="1">
    <citation type="submission" date="2020-08" db="EMBL/GenBank/DDBJ databases">
        <title>Cohnella phylogeny.</title>
        <authorList>
            <person name="Dunlap C."/>
        </authorList>
    </citation>
    <scope>NUCLEOTIDE SEQUENCE [LARGE SCALE GENOMIC DNA]</scope>
    <source>
        <strain evidence="7 8">DSM 28246</strain>
    </source>
</reference>
<feature type="chain" id="PRO_5039020458" evidence="6">
    <location>
        <begin position="23"/>
        <end position="511"/>
    </location>
</feature>
<dbReference type="InterPro" id="IPR050490">
    <property type="entry name" value="Bact_solute-bd_prot1"/>
</dbReference>
<evidence type="ECO:0000256" key="4">
    <source>
        <dbReference type="ARBA" id="ARBA00023139"/>
    </source>
</evidence>
<keyword evidence="8" id="KW-1185">Reference proteome</keyword>
<organism evidence="7 8">
    <name type="scientific">Cohnella nanjingensis</name>
    <dbReference type="NCBI Taxonomy" id="1387779"/>
    <lineage>
        <taxon>Bacteria</taxon>
        <taxon>Bacillati</taxon>
        <taxon>Bacillota</taxon>
        <taxon>Bacilli</taxon>
        <taxon>Bacillales</taxon>
        <taxon>Paenibacillaceae</taxon>
        <taxon>Cohnella</taxon>
    </lineage>
</organism>
<dbReference type="PANTHER" id="PTHR43649">
    <property type="entry name" value="ARABINOSE-BINDING PROTEIN-RELATED"/>
    <property type="match status" value="1"/>
</dbReference>
<dbReference type="EMBL" id="JACJVP010000039">
    <property type="protein sequence ID" value="MBB6673450.1"/>
    <property type="molecule type" value="Genomic_DNA"/>
</dbReference>
<evidence type="ECO:0000313" key="8">
    <source>
        <dbReference type="Proteomes" id="UP000547209"/>
    </source>
</evidence>
<dbReference type="InterPro" id="IPR006059">
    <property type="entry name" value="SBP"/>
</dbReference>
<proteinExistence type="predicted"/>
<dbReference type="AlphaFoldDB" id="A0A7X0VGT9"/>
<dbReference type="CDD" id="cd13580">
    <property type="entry name" value="PBP2_AlgQ_like_1"/>
    <property type="match status" value="1"/>
</dbReference>
<gene>
    <name evidence="7" type="ORF">H7C19_22485</name>
</gene>
<dbReference type="Pfam" id="PF13416">
    <property type="entry name" value="SBP_bac_8"/>
    <property type="match status" value="1"/>
</dbReference>
<dbReference type="PANTHER" id="PTHR43649:SF33">
    <property type="entry name" value="POLYGALACTURONAN_RHAMNOGALACTURONAN-BINDING PROTEIN YTCQ"/>
    <property type="match status" value="1"/>
</dbReference>
<protein>
    <submittedName>
        <fullName evidence="7">Extracellular solute-binding protein</fullName>
    </submittedName>
</protein>
<accession>A0A7X0VGT9</accession>
<evidence type="ECO:0000256" key="3">
    <source>
        <dbReference type="ARBA" id="ARBA00023136"/>
    </source>
</evidence>
<dbReference type="RefSeq" id="WP_185671310.1">
    <property type="nucleotide sequence ID" value="NZ_JACJVP010000039.1"/>
</dbReference>
<evidence type="ECO:0000256" key="1">
    <source>
        <dbReference type="ARBA" id="ARBA00022475"/>
    </source>
</evidence>
<evidence type="ECO:0000256" key="6">
    <source>
        <dbReference type="SAM" id="SignalP"/>
    </source>
</evidence>
<keyword evidence="1" id="KW-1003">Cell membrane</keyword>